<feature type="domain" description="Methyltransferase type 11" evidence="4">
    <location>
        <begin position="61"/>
        <end position="158"/>
    </location>
</feature>
<organism evidence="5 6">
    <name type="scientific">Triangularia verruculosa</name>
    <dbReference type="NCBI Taxonomy" id="2587418"/>
    <lineage>
        <taxon>Eukaryota</taxon>
        <taxon>Fungi</taxon>
        <taxon>Dikarya</taxon>
        <taxon>Ascomycota</taxon>
        <taxon>Pezizomycotina</taxon>
        <taxon>Sordariomycetes</taxon>
        <taxon>Sordariomycetidae</taxon>
        <taxon>Sordariales</taxon>
        <taxon>Podosporaceae</taxon>
        <taxon>Triangularia</taxon>
    </lineage>
</organism>
<protein>
    <submittedName>
        <fullName evidence="5">S-adenosylmethionine-dependent methyltransferase</fullName>
    </submittedName>
</protein>
<dbReference type="GO" id="GO:0008757">
    <property type="term" value="F:S-adenosylmethionine-dependent methyltransferase activity"/>
    <property type="evidence" value="ECO:0007669"/>
    <property type="project" value="InterPro"/>
</dbReference>
<evidence type="ECO:0000259" key="4">
    <source>
        <dbReference type="Pfam" id="PF08241"/>
    </source>
</evidence>
<dbReference type="Proteomes" id="UP001303160">
    <property type="component" value="Unassembled WGS sequence"/>
</dbReference>
<name>A0AAN6XP22_9PEZI</name>
<evidence type="ECO:0000256" key="3">
    <source>
        <dbReference type="ARBA" id="ARBA00022679"/>
    </source>
</evidence>
<dbReference type="CDD" id="cd02440">
    <property type="entry name" value="AdoMet_MTases"/>
    <property type="match status" value="1"/>
</dbReference>
<dbReference type="AlphaFoldDB" id="A0AAN6XP22"/>
<dbReference type="GO" id="GO:0032259">
    <property type="term" value="P:methylation"/>
    <property type="evidence" value="ECO:0007669"/>
    <property type="project" value="UniProtKB-KW"/>
</dbReference>
<dbReference type="PANTHER" id="PTHR44942:SF4">
    <property type="entry name" value="METHYLTRANSFERASE TYPE 11 DOMAIN-CONTAINING PROTEIN"/>
    <property type="match status" value="1"/>
</dbReference>
<evidence type="ECO:0000256" key="1">
    <source>
        <dbReference type="ARBA" id="ARBA00008361"/>
    </source>
</evidence>
<dbReference type="PANTHER" id="PTHR44942">
    <property type="entry name" value="METHYLTRANSF_11 DOMAIN-CONTAINING PROTEIN"/>
    <property type="match status" value="1"/>
</dbReference>
<dbReference type="InterPro" id="IPR029063">
    <property type="entry name" value="SAM-dependent_MTases_sf"/>
</dbReference>
<accession>A0AAN6XP22</accession>
<proteinExistence type="inferred from homology"/>
<reference evidence="5" key="2">
    <citation type="submission" date="2023-05" db="EMBL/GenBank/DDBJ databases">
        <authorList>
            <consortium name="Lawrence Berkeley National Laboratory"/>
            <person name="Steindorff A."/>
            <person name="Hensen N."/>
            <person name="Bonometti L."/>
            <person name="Westerberg I."/>
            <person name="Brannstrom I.O."/>
            <person name="Guillou S."/>
            <person name="Cros-Aarteil S."/>
            <person name="Calhoun S."/>
            <person name="Haridas S."/>
            <person name="Kuo A."/>
            <person name="Mondo S."/>
            <person name="Pangilinan J."/>
            <person name="Riley R."/>
            <person name="Labutti K."/>
            <person name="Andreopoulos B."/>
            <person name="Lipzen A."/>
            <person name="Chen C."/>
            <person name="Yanf M."/>
            <person name="Daum C."/>
            <person name="Ng V."/>
            <person name="Clum A."/>
            <person name="Ohm R."/>
            <person name="Martin F."/>
            <person name="Silar P."/>
            <person name="Natvig D."/>
            <person name="Lalanne C."/>
            <person name="Gautier V."/>
            <person name="Ament-Velasquez S.L."/>
            <person name="Kruys A."/>
            <person name="Hutchinson M.I."/>
            <person name="Powell A.J."/>
            <person name="Barry K."/>
            <person name="Miller A.N."/>
            <person name="Grigoriev I.V."/>
            <person name="Debuchy R."/>
            <person name="Gladieux P."/>
            <person name="Thoren M.H."/>
            <person name="Johannesson H."/>
        </authorList>
    </citation>
    <scope>NUCLEOTIDE SEQUENCE</scope>
    <source>
        <strain evidence="5">CBS 315.58</strain>
    </source>
</reference>
<gene>
    <name evidence="5" type="ORF">QBC40DRAFT_322511</name>
</gene>
<evidence type="ECO:0000256" key="2">
    <source>
        <dbReference type="ARBA" id="ARBA00022603"/>
    </source>
</evidence>
<comment type="caution">
    <text evidence="5">The sequence shown here is derived from an EMBL/GenBank/DDBJ whole genome shotgun (WGS) entry which is preliminary data.</text>
</comment>
<dbReference type="InterPro" id="IPR013216">
    <property type="entry name" value="Methyltransf_11"/>
</dbReference>
<evidence type="ECO:0000313" key="6">
    <source>
        <dbReference type="Proteomes" id="UP001303160"/>
    </source>
</evidence>
<sequence length="312" mass="34708">MTTVLETNKPVPAEEPGFSVKEGANWSEYLSFRPVYPQSFFGRIYEYHFQKPQATSTTAQDIGAGCGIVSSSLASRFNNVIVSDPNDGYTTLARKLLIEQSGLPASQFTFLQEGAEKSSVQSGTVDLVTACEMMHWTNIDVAVKEFGRVLKAGGTLAITYYTVPRIVGNEPAQKIWRQIWRAYAERAQGELYDHAFGIVNSGFQCIGLPEAEWGSVKRVYINSGGSTVPFQIDDRLAESRVRNDEEAVWVEGDKDWYDEQGLDWLKGYLATWVPRIPEADIQDLWDALESALNGKKASLETPLVLIFATKKA</sequence>
<keyword evidence="3" id="KW-0808">Transferase</keyword>
<dbReference type="Gene3D" id="3.40.50.150">
    <property type="entry name" value="Vaccinia Virus protein VP39"/>
    <property type="match status" value="1"/>
</dbReference>
<keyword evidence="2 5" id="KW-0489">Methyltransferase</keyword>
<keyword evidence="6" id="KW-1185">Reference proteome</keyword>
<reference evidence="5" key="1">
    <citation type="journal article" date="2023" name="Mol. Phylogenet. Evol.">
        <title>Genome-scale phylogeny and comparative genomics of the fungal order Sordariales.</title>
        <authorList>
            <person name="Hensen N."/>
            <person name="Bonometti L."/>
            <person name="Westerberg I."/>
            <person name="Brannstrom I.O."/>
            <person name="Guillou S."/>
            <person name="Cros-Aarteil S."/>
            <person name="Calhoun S."/>
            <person name="Haridas S."/>
            <person name="Kuo A."/>
            <person name="Mondo S."/>
            <person name="Pangilinan J."/>
            <person name="Riley R."/>
            <person name="LaButti K."/>
            <person name="Andreopoulos B."/>
            <person name="Lipzen A."/>
            <person name="Chen C."/>
            <person name="Yan M."/>
            <person name="Daum C."/>
            <person name="Ng V."/>
            <person name="Clum A."/>
            <person name="Steindorff A."/>
            <person name="Ohm R.A."/>
            <person name="Martin F."/>
            <person name="Silar P."/>
            <person name="Natvig D.O."/>
            <person name="Lalanne C."/>
            <person name="Gautier V."/>
            <person name="Ament-Velasquez S.L."/>
            <person name="Kruys A."/>
            <person name="Hutchinson M.I."/>
            <person name="Powell A.J."/>
            <person name="Barry K."/>
            <person name="Miller A.N."/>
            <person name="Grigoriev I.V."/>
            <person name="Debuchy R."/>
            <person name="Gladieux P."/>
            <person name="Hiltunen Thoren M."/>
            <person name="Johannesson H."/>
        </authorList>
    </citation>
    <scope>NUCLEOTIDE SEQUENCE</scope>
    <source>
        <strain evidence="5">CBS 315.58</strain>
    </source>
</reference>
<comment type="similarity">
    <text evidence="1">Belongs to the methyltransferase superfamily.</text>
</comment>
<dbReference type="EMBL" id="MU863901">
    <property type="protein sequence ID" value="KAK4201977.1"/>
    <property type="molecule type" value="Genomic_DNA"/>
</dbReference>
<evidence type="ECO:0000313" key="5">
    <source>
        <dbReference type="EMBL" id="KAK4201977.1"/>
    </source>
</evidence>
<dbReference type="InterPro" id="IPR051052">
    <property type="entry name" value="Diverse_substrate_MTase"/>
</dbReference>
<dbReference type="SUPFAM" id="SSF53335">
    <property type="entry name" value="S-adenosyl-L-methionine-dependent methyltransferases"/>
    <property type="match status" value="1"/>
</dbReference>
<dbReference type="Pfam" id="PF08241">
    <property type="entry name" value="Methyltransf_11"/>
    <property type="match status" value="1"/>
</dbReference>